<dbReference type="GO" id="GO:0000703">
    <property type="term" value="F:oxidized pyrimidine nucleobase lesion DNA N-glycosylase activity"/>
    <property type="evidence" value="ECO:0007669"/>
    <property type="project" value="UniProtKB-ARBA"/>
</dbReference>
<evidence type="ECO:0000256" key="8">
    <source>
        <dbReference type="ARBA" id="ARBA00023204"/>
    </source>
</evidence>
<dbReference type="PROSITE" id="PS01155">
    <property type="entry name" value="ENDONUCLEASE_III_2"/>
    <property type="match status" value="1"/>
</dbReference>
<evidence type="ECO:0000256" key="9">
    <source>
        <dbReference type="ARBA" id="ARBA00023295"/>
    </source>
</evidence>
<dbReference type="Gene3D" id="1.10.340.30">
    <property type="entry name" value="Hypothetical protein, domain 2"/>
    <property type="match status" value="1"/>
</dbReference>
<feature type="compositionally biased region" description="Gly residues" evidence="10">
    <location>
        <begin position="383"/>
        <end position="401"/>
    </location>
</feature>
<feature type="region of interest" description="Disordered" evidence="10">
    <location>
        <begin position="507"/>
        <end position="554"/>
    </location>
</feature>
<evidence type="ECO:0000256" key="10">
    <source>
        <dbReference type="SAM" id="MobiDB-lite"/>
    </source>
</evidence>
<dbReference type="InterPro" id="IPR003265">
    <property type="entry name" value="HhH-GPD_domain"/>
</dbReference>
<dbReference type="CDD" id="cd00056">
    <property type="entry name" value="ENDO3c"/>
    <property type="match status" value="1"/>
</dbReference>
<dbReference type="InterPro" id="IPR004036">
    <property type="entry name" value="Endonuclease-III-like_CS2"/>
</dbReference>
<dbReference type="InterPro" id="IPR005759">
    <property type="entry name" value="Nth"/>
</dbReference>
<sequence length="554" mass="55328">MAPRGTKRPLSDTEERPSPSVAGVESGPGLPSPPPPGAAGSSGPTPSLAPTPTPSKKKLKPLPATPSFQAASLTALRAKAARIQAQLAQLYPNPPIPLTHASSFQLLVAVMLSAQSTDVKVNTVTPELFRRGPDAEAMAKLEASEIEGIIRVLGLAPTKAKNVRAMSQILVEQYDGQVPGSWEGLEALPGVGHKTASVVMSQAFGHAAFPVDTHIHRLAQRWGLSNGKSVEQTEQDLKTLLPECTWRDAHLQIIYFGREHCPAQRHDATACPICSWAAPAAARQPHLCVKNQHPPVCRPSGHNGSRAGGGAGTSGPADIDGSTANGSGAATPSSRKGAAATATAAATKRRKLKAVSEEEASEDDGERQGAGGDAGEVAEATAGPGGRGNGAAKGRARGGGPRTARTKSAVAVALATSAVVVVEAADDRNGSTYPATAVAAPTAGGAAAGTAAADAAVAGVAVAGAFDAFRAGGPMTRGTASNGRRSAAAGGSAAGAMAAAQGVAPEAQAGSGAALEQGGDQGCQDGDEHPAAMGAAGGVRRSGRQGARRGGQVK</sequence>
<dbReference type="Gene3D" id="1.10.1670.10">
    <property type="entry name" value="Helix-hairpin-Helix base-excision DNA repair enzymes (C-terminal)"/>
    <property type="match status" value="1"/>
</dbReference>
<protein>
    <recommendedName>
        <fullName evidence="11">HhH-GPD domain-containing protein</fullName>
    </recommendedName>
</protein>
<dbReference type="GO" id="GO:0003906">
    <property type="term" value="F:DNA-(apurinic or apyrimidinic site) endonuclease activity"/>
    <property type="evidence" value="ECO:0007669"/>
    <property type="project" value="InterPro"/>
</dbReference>
<dbReference type="GO" id="GO:0019104">
    <property type="term" value="F:DNA N-glycosylase activity"/>
    <property type="evidence" value="ECO:0000318"/>
    <property type="project" value="GO_Central"/>
</dbReference>
<gene>
    <name evidence="12" type="ORF">CHLRE_17g732050v5</name>
</gene>
<dbReference type="RefSeq" id="XP_042914902.1">
    <property type="nucleotide sequence ID" value="XM_043072443.1"/>
</dbReference>
<dbReference type="GO" id="GO:0006285">
    <property type="term" value="P:base-excision repair, AP site formation"/>
    <property type="evidence" value="ECO:0000318"/>
    <property type="project" value="GO_Central"/>
</dbReference>
<dbReference type="AlphaFoldDB" id="A0A2K3CR13"/>
<dbReference type="PANTHER" id="PTHR10359:SF18">
    <property type="entry name" value="ENDONUCLEASE III"/>
    <property type="match status" value="1"/>
</dbReference>
<keyword evidence="3" id="KW-0479">Metal-binding</keyword>
<keyword evidence="5" id="KW-0378">Hydrolase</keyword>
<dbReference type="HAMAP" id="MF_00942">
    <property type="entry name" value="Nth"/>
    <property type="match status" value="1"/>
</dbReference>
<dbReference type="InterPro" id="IPR023170">
    <property type="entry name" value="HhH_base_excis_C"/>
</dbReference>
<evidence type="ECO:0000256" key="7">
    <source>
        <dbReference type="ARBA" id="ARBA00023014"/>
    </source>
</evidence>
<evidence type="ECO:0000313" key="13">
    <source>
        <dbReference type="Proteomes" id="UP000006906"/>
    </source>
</evidence>
<evidence type="ECO:0000259" key="11">
    <source>
        <dbReference type="SMART" id="SM00478"/>
    </source>
</evidence>
<feature type="region of interest" description="Disordered" evidence="10">
    <location>
        <begin position="299"/>
        <end position="404"/>
    </location>
</feature>
<dbReference type="InParanoid" id="A0A2K3CR13"/>
<dbReference type="EMBL" id="CM008978">
    <property type="protein sequence ID" value="PNW70726.1"/>
    <property type="molecule type" value="Genomic_DNA"/>
</dbReference>
<organism evidence="12 13">
    <name type="scientific">Chlamydomonas reinhardtii</name>
    <name type="common">Chlamydomonas smithii</name>
    <dbReference type="NCBI Taxonomy" id="3055"/>
    <lineage>
        <taxon>Eukaryota</taxon>
        <taxon>Viridiplantae</taxon>
        <taxon>Chlorophyta</taxon>
        <taxon>core chlorophytes</taxon>
        <taxon>Chlorophyceae</taxon>
        <taxon>CS clade</taxon>
        <taxon>Chlamydomonadales</taxon>
        <taxon>Chlamydomonadaceae</taxon>
        <taxon>Chlamydomonas</taxon>
    </lineage>
</organism>
<dbReference type="FunFam" id="1.10.1670.10:FF:000019">
    <property type="entry name" value="Endonuclease III"/>
    <property type="match status" value="1"/>
</dbReference>
<dbReference type="ExpressionAtlas" id="A0A2K3CR13">
    <property type="expression patterns" value="baseline"/>
</dbReference>
<evidence type="ECO:0000256" key="6">
    <source>
        <dbReference type="ARBA" id="ARBA00023004"/>
    </source>
</evidence>
<evidence type="ECO:0000256" key="1">
    <source>
        <dbReference type="ARBA" id="ARBA00008343"/>
    </source>
</evidence>
<keyword evidence="13" id="KW-1185">Reference proteome</keyword>
<dbReference type="GeneID" id="5727040"/>
<dbReference type="Pfam" id="PF00730">
    <property type="entry name" value="HhH-GPD"/>
    <property type="match status" value="1"/>
</dbReference>
<feature type="domain" description="HhH-GPD" evidence="11">
    <location>
        <begin position="112"/>
        <end position="259"/>
    </location>
</feature>
<dbReference type="KEGG" id="cre:CHLRE_17g732050v5"/>
<name>A0A2K3CR13_CHLRE</name>
<evidence type="ECO:0000313" key="12">
    <source>
        <dbReference type="EMBL" id="PNW70726.1"/>
    </source>
</evidence>
<evidence type="ECO:0000256" key="5">
    <source>
        <dbReference type="ARBA" id="ARBA00022801"/>
    </source>
</evidence>
<dbReference type="PANTHER" id="PTHR10359">
    <property type="entry name" value="A/G-SPECIFIC ADENINE GLYCOSYLASE/ENDONUCLEASE III"/>
    <property type="match status" value="1"/>
</dbReference>
<keyword evidence="2" id="KW-0004">4Fe-4S</keyword>
<dbReference type="FunFam" id="1.10.340.30:FF:000001">
    <property type="entry name" value="Endonuclease III"/>
    <property type="match status" value="1"/>
</dbReference>
<dbReference type="SMART" id="SM00478">
    <property type="entry name" value="ENDO3c"/>
    <property type="match status" value="1"/>
</dbReference>
<proteinExistence type="inferred from homology"/>
<keyword evidence="7" id="KW-0411">Iron-sulfur</keyword>
<evidence type="ECO:0000256" key="4">
    <source>
        <dbReference type="ARBA" id="ARBA00022763"/>
    </source>
</evidence>
<comment type="similarity">
    <text evidence="1">Belongs to the Nth/MutY family.</text>
</comment>
<keyword evidence="6" id="KW-0408">Iron</keyword>
<reference evidence="12 13" key="1">
    <citation type="journal article" date="2007" name="Science">
        <title>The Chlamydomonas genome reveals the evolution of key animal and plant functions.</title>
        <authorList>
            <person name="Merchant S.S."/>
            <person name="Prochnik S.E."/>
            <person name="Vallon O."/>
            <person name="Harris E.H."/>
            <person name="Karpowicz S.J."/>
            <person name="Witman G.B."/>
            <person name="Terry A."/>
            <person name="Salamov A."/>
            <person name="Fritz-Laylin L.K."/>
            <person name="Marechal-Drouard L."/>
            <person name="Marshall W.F."/>
            <person name="Qu L.H."/>
            <person name="Nelson D.R."/>
            <person name="Sanderfoot A.A."/>
            <person name="Spalding M.H."/>
            <person name="Kapitonov V.V."/>
            <person name="Ren Q."/>
            <person name="Ferris P."/>
            <person name="Lindquist E."/>
            <person name="Shapiro H."/>
            <person name="Lucas S.M."/>
            <person name="Grimwood J."/>
            <person name="Schmutz J."/>
            <person name="Cardol P."/>
            <person name="Cerutti H."/>
            <person name="Chanfreau G."/>
            <person name="Chen C.L."/>
            <person name="Cognat V."/>
            <person name="Croft M.T."/>
            <person name="Dent R."/>
            <person name="Dutcher S."/>
            <person name="Fernandez E."/>
            <person name="Fukuzawa H."/>
            <person name="Gonzalez-Ballester D."/>
            <person name="Gonzalez-Halphen D."/>
            <person name="Hallmann A."/>
            <person name="Hanikenne M."/>
            <person name="Hippler M."/>
            <person name="Inwood W."/>
            <person name="Jabbari K."/>
            <person name="Kalanon M."/>
            <person name="Kuras R."/>
            <person name="Lefebvre P.A."/>
            <person name="Lemaire S.D."/>
            <person name="Lobanov A.V."/>
            <person name="Lohr M."/>
            <person name="Manuell A."/>
            <person name="Meier I."/>
            <person name="Mets L."/>
            <person name="Mittag M."/>
            <person name="Mittelmeier T."/>
            <person name="Moroney J.V."/>
            <person name="Moseley J."/>
            <person name="Napoli C."/>
            <person name="Nedelcu A.M."/>
            <person name="Niyogi K."/>
            <person name="Novoselov S.V."/>
            <person name="Paulsen I.T."/>
            <person name="Pazour G."/>
            <person name="Purton S."/>
            <person name="Ral J.P."/>
            <person name="Riano-Pachon D.M."/>
            <person name="Riekhof W."/>
            <person name="Rymarquis L."/>
            <person name="Schroda M."/>
            <person name="Stern D."/>
            <person name="Umen J."/>
            <person name="Willows R."/>
            <person name="Wilson N."/>
            <person name="Zimmer S.L."/>
            <person name="Allmer J."/>
            <person name="Balk J."/>
            <person name="Bisova K."/>
            <person name="Chen C.J."/>
            <person name="Elias M."/>
            <person name="Gendler K."/>
            <person name="Hauser C."/>
            <person name="Lamb M.R."/>
            <person name="Ledford H."/>
            <person name="Long J.C."/>
            <person name="Minagawa J."/>
            <person name="Page M.D."/>
            <person name="Pan J."/>
            <person name="Pootakham W."/>
            <person name="Roje S."/>
            <person name="Rose A."/>
            <person name="Stahlberg E."/>
            <person name="Terauchi A.M."/>
            <person name="Yang P."/>
            <person name="Ball S."/>
            <person name="Bowler C."/>
            <person name="Dieckmann C.L."/>
            <person name="Gladyshev V.N."/>
            <person name="Green P."/>
            <person name="Jorgensen R."/>
            <person name="Mayfield S."/>
            <person name="Mueller-Roeber B."/>
            <person name="Rajamani S."/>
            <person name="Sayre R.T."/>
            <person name="Brokstein P."/>
            <person name="Dubchak I."/>
            <person name="Goodstein D."/>
            <person name="Hornick L."/>
            <person name="Huang Y.W."/>
            <person name="Jhaveri J."/>
            <person name="Luo Y."/>
            <person name="Martinez D."/>
            <person name="Ngau W.C."/>
            <person name="Otillar B."/>
            <person name="Poliakov A."/>
            <person name="Porter A."/>
            <person name="Szajkowski L."/>
            <person name="Werner G."/>
            <person name="Zhou K."/>
            <person name="Grigoriev I.V."/>
            <person name="Rokhsar D.S."/>
            <person name="Grossman A.R."/>
        </authorList>
    </citation>
    <scope>NUCLEOTIDE SEQUENCE [LARGE SCALE GENOMIC DNA]</scope>
    <source>
        <strain evidence="13">CC-503</strain>
    </source>
</reference>
<dbReference type="InterPro" id="IPR011257">
    <property type="entry name" value="DNA_glycosylase"/>
</dbReference>
<dbReference type="Proteomes" id="UP000006906">
    <property type="component" value="Chromosome 17"/>
</dbReference>
<feature type="compositionally biased region" description="Polar residues" evidence="10">
    <location>
        <begin position="322"/>
        <end position="334"/>
    </location>
</feature>
<dbReference type="SUPFAM" id="SSF48150">
    <property type="entry name" value="DNA-glycosylase"/>
    <property type="match status" value="1"/>
</dbReference>
<dbReference type="GO" id="GO:0051539">
    <property type="term" value="F:4 iron, 4 sulfur cluster binding"/>
    <property type="evidence" value="ECO:0007669"/>
    <property type="project" value="UniProtKB-KW"/>
</dbReference>
<keyword evidence="8" id="KW-0234">DNA repair</keyword>
<dbReference type="Gramene" id="PNW70726">
    <property type="protein sequence ID" value="PNW70726"/>
    <property type="gene ID" value="CHLRE_17g732050v5"/>
</dbReference>
<dbReference type="GO" id="GO:0046872">
    <property type="term" value="F:metal ion binding"/>
    <property type="evidence" value="ECO:0007669"/>
    <property type="project" value="UniProtKB-KW"/>
</dbReference>
<feature type="region of interest" description="Disordered" evidence="10">
    <location>
        <begin position="1"/>
        <end position="63"/>
    </location>
</feature>
<evidence type="ECO:0000256" key="3">
    <source>
        <dbReference type="ARBA" id="ARBA00022723"/>
    </source>
</evidence>
<keyword evidence="9" id="KW-0326">Glycosidase</keyword>
<accession>A0A2K3CR13</accession>
<keyword evidence="4" id="KW-0227">DNA damage</keyword>
<dbReference type="STRING" id="3055.A0A2K3CR13"/>
<dbReference type="PaxDb" id="3055-EDO97376"/>
<dbReference type="OrthoDB" id="2099276at2759"/>
<evidence type="ECO:0000256" key="2">
    <source>
        <dbReference type="ARBA" id="ARBA00022485"/>
    </source>
</evidence>